<evidence type="ECO:0000313" key="11">
    <source>
        <dbReference type="Proteomes" id="UP000736328"/>
    </source>
</evidence>
<dbReference type="PANTHER" id="PTHR43033:SF1">
    <property type="entry name" value="TRNA(ILE)-LYSIDINE SYNTHASE-RELATED"/>
    <property type="match status" value="1"/>
</dbReference>
<dbReference type="InterPro" id="IPR012796">
    <property type="entry name" value="Lysidine-tRNA-synth_C"/>
</dbReference>
<dbReference type="NCBIfam" id="TIGR02432">
    <property type="entry name" value="lysidine_TilS_N"/>
    <property type="match status" value="1"/>
</dbReference>
<dbReference type="EC" id="6.3.4.19" evidence="8"/>
<dbReference type="GO" id="GO:0006400">
    <property type="term" value="P:tRNA modification"/>
    <property type="evidence" value="ECO:0007669"/>
    <property type="project" value="UniProtKB-UniRule"/>
</dbReference>
<dbReference type="InterPro" id="IPR012094">
    <property type="entry name" value="tRNA_Ile_lys_synt"/>
</dbReference>
<dbReference type="SUPFAM" id="SSF52402">
    <property type="entry name" value="Adenine nucleotide alpha hydrolases-like"/>
    <property type="match status" value="1"/>
</dbReference>
<dbReference type="Gene3D" id="3.40.50.620">
    <property type="entry name" value="HUPs"/>
    <property type="match status" value="1"/>
</dbReference>
<accession>A0A933ICS2</accession>
<organism evidence="10 11">
    <name type="scientific">candidate division TA06 bacterium</name>
    <dbReference type="NCBI Taxonomy" id="2250710"/>
    <lineage>
        <taxon>Bacteria</taxon>
        <taxon>Bacteria division TA06</taxon>
    </lineage>
</organism>
<feature type="binding site" evidence="8">
    <location>
        <begin position="32"/>
        <end position="37"/>
    </location>
    <ligand>
        <name>ATP</name>
        <dbReference type="ChEBI" id="CHEBI:30616"/>
    </ligand>
</feature>
<dbReference type="NCBIfam" id="TIGR02433">
    <property type="entry name" value="lysidine_TilS_C"/>
    <property type="match status" value="1"/>
</dbReference>
<keyword evidence="2 8" id="KW-0963">Cytoplasm</keyword>
<dbReference type="Pfam" id="PF11734">
    <property type="entry name" value="TilS_C"/>
    <property type="match status" value="1"/>
</dbReference>
<dbReference type="InterPro" id="IPR014729">
    <property type="entry name" value="Rossmann-like_a/b/a_fold"/>
</dbReference>
<evidence type="ECO:0000256" key="5">
    <source>
        <dbReference type="ARBA" id="ARBA00022741"/>
    </source>
</evidence>
<dbReference type="InterPro" id="IPR011063">
    <property type="entry name" value="TilS/TtcA_N"/>
</dbReference>
<dbReference type="PANTHER" id="PTHR43033">
    <property type="entry name" value="TRNA(ILE)-LYSIDINE SYNTHASE-RELATED"/>
    <property type="match status" value="1"/>
</dbReference>
<dbReference type="Proteomes" id="UP000736328">
    <property type="component" value="Unassembled WGS sequence"/>
</dbReference>
<comment type="catalytic activity">
    <reaction evidence="7 8">
        <text>cytidine(34) in tRNA(Ile2) + L-lysine + ATP = lysidine(34) in tRNA(Ile2) + AMP + diphosphate + H(+)</text>
        <dbReference type="Rhea" id="RHEA:43744"/>
        <dbReference type="Rhea" id="RHEA-COMP:10625"/>
        <dbReference type="Rhea" id="RHEA-COMP:10670"/>
        <dbReference type="ChEBI" id="CHEBI:15378"/>
        <dbReference type="ChEBI" id="CHEBI:30616"/>
        <dbReference type="ChEBI" id="CHEBI:32551"/>
        <dbReference type="ChEBI" id="CHEBI:33019"/>
        <dbReference type="ChEBI" id="CHEBI:82748"/>
        <dbReference type="ChEBI" id="CHEBI:83665"/>
        <dbReference type="ChEBI" id="CHEBI:456215"/>
        <dbReference type="EC" id="6.3.4.19"/>
    </reaction>
</comment>
<keyword evidence="5 8" id="KW-0547">Nucleotide-binding</keyword>
<dbReference type="SUPFAM" id="SSF82829">
    <property type="entry name" value="MesJ substrate recognition domain-like"/>
    <property type="match status" value="1"/>
</dbReference>
<keyword evidence="6 8" id="KW-0067">ATP-binding</keyword>
<feature type="domain" description="Lysidine-tRNA(Ile) synthetase C-terminal" evidence="9">
    <location>
        <begin position="412"/>
        <end position="486"/>
    </location>
</feature>
<dbReference type="Pfam" id="PF01171">
    <property type="entry name" value="ATP_bind_3"/>
    <property type="match status" value="1"/>
</dbReference>
<reference evidence="10" key="1">
    <citation type="submission" date="2020-07" db="EMBL/GenBank/DDBJ databases">
        <title>Huge and variable diversity of episymbiotic CPR bacteria and DPANN archaea in groundwater ecosystems.</title>
        <authorList>
            <person name="He C.Y."/>
            <person name="Keren R."/>
            <person name="Whittaker M."/>
            <person name="Farag I.F."/>
            <person name="Doudna J."/>
            <person name="Cate J.H.D."/>
            <person name="Banfield J.F."/>
        </authorList>
    </citation>
    <scope>NUCLEOTIDE SEQUENCE</scope>
    <source>
        <strain evidence="10">NC_groundwater_1520_Pr4_B-0.1um_53_5</strain>
    </source>
</reference>
<sequence length="495" mass="55173">MKQKENLRSQVKEFIVSRKLIGPGDRVLAAFSGGPDSLGLLYLLQELSPELKFKLTACHVNHNLRGKAAKADAVWAGKLAQSWGIKLITKNVDAKKHSRKNKLSLETSARELRRTALLETARIHQCDLIATGHNLDDQAETVLMRLIRGSGLNGLSGIPLRNGPFIRPLLSCSRSSIDAYLKQHKLAGRKDASNRSQKFFRNRVRHQLLPLLETYNPQIKKALSQLAGNVEHDLEIITEQVQKAFNSCTKRDKSKIAIDLSKFKLYNKGLQHNILRHCSELLLGRGAVPDLLHITRAIELMLKGRTGAKVNLTGDIWIEKTYGRAALSTKKTPPLQPPPQRVKRGAAVAAKAENKDQMPALKTLALAIPGTTKAGKYSIRAWLAEKRDIANIAKCPPELAYFDEAVLEGSPLMITARKDGDRMIPFGHRSPKKIKDIFIAAKIPQSERSGWPLVKSGKTVVWLCGVRRSDDFFVIAKTKKVLCLEFIKNRKPTKC</sequence>
<keyword evidence="4 8" id="KW-0819">tRNA processing</keyword>
<dbReference type="HAMAP" id="MF_01161">
    <property type="entry name" value="tRNA_Ile_lys_synt"/>
    <property type="match status" value="1"/>
</dbReference>
<keyword evidence="3 8" id="KW-0436">Ligase</keyword>
<evidence type="ECO:0000259" key="9">
    <source>
        <dbReference type="SMART" id="SM00977"/>
    </source>
</evidence>
<dbReference type="CDD" id="cd01992">
    <property type="entry name" value="TilS_N"/>
    <property type="match status" value="1"/>
</dbReference>
<name>A0A933ICS2_UNCT6</name>
<comment type="function">
    <text evidence="8">Ligates lysine onto the cytidine present at position 34 of the AUA codon-specific tRNA(Ile) that contains the anticodon CAU, in an ATP-dependent manner. Cytidine is converted to lysidine, thus changing the amino acid specificity of the tRNA from methionine to isoleucine.</text>
</comment>
<comment type="similarity">
    <text evidence="8">Belongs to the tRNA(Ile)-lysidine synthase family.</text>
</comment>
<evidence type="ECO:0000256" key="1">
    <source>
        <dbReference type="ARBA" id="ARBA00004496"/>
    </source>
</evidence>
<evidence type="ECO:0000313" key="10">
    <source>
        <dbReference type="EMBL" id="MBI4726098.1"/>
    </source>
</evidence>
<evidence type="ECO:0000256" key="8">
    <source>
        <dbReference type="HAMAP-Rule" id="MF_01161"/>
    </source>
</evidence>
<comment type="subcellular location">
    <subcellularLocation>
        <location evidence="1 8">Cytoplasm</location>
    </subcellularLocation>
</comment>
<dbReference type="GO" id="GO:0005524">
    <property type="term" value="F:ATP binding"/>
    <property type="evidence" value="ECO:0007669"/>
    <property type="project" value="UniProtKB-UniRule"/>
</dbReference>
<comment type="domain">
    <text evidence="8">The N-terminal region contains the highly conserved SGGXDS motif, predicted to be a P-loop motif involved in ATP binding.</text>
</comment>
<evidence type="ECO:0000256" key="2">
    <source>
        <dbReference type="ARBA" id="ARBA00022490"/>
    </source>
</evidence>
<dbReference type="EMBL" id="JACQXR010000031">
    <property type="protein sequence ID" value="MBI4726098.1"/>
    <property type="molecule type" value="Genomic_DNA"/>
</dbReference>
<dbReference type="GO" id="GO:0032267">
    <property type="term" value="F:tRNA(Ile)-lysidine synthase activity"/>
    <property type="evidence" value="ECO:0007669"/>
    <property type="project" value="UniProtKB-EC"/>
</dbReference>
<proteinExistence type="inferred from homology"/>
<gene>
    <name evidence="8 10" type="primary">tilS</name>
    <name evidence="10" type="ORF">HY768_02545</name>
</gene>
<dbReference type="SUPFAM" id="SSF56037">
    <property type="entry name" value="PheT/TilS domain"/>
    <property type="match status" value="1"/>
</dbReference>
<dbReference type="InterPro" id="IPR012795">
    <property type="entry name" value="tRNA_Ile_lys_synt_N"/>
</dbReference>
<evidence type="ECO:0000256" key="3">
    <source>
        <dbReference type="ARBA" id="ARBA00022598"/>
    </source>
</evidence>
<comment type="caution">
    <text evidence="10">The sequence shown here is derived from an EMBL/GenBank/DDBJ whole genome shotgun (WGS) entry which is preliminary data.</text>
</comment>
<dbReference type="GO" id="GO:0005737">
    <property type="term" value="C:cytoplasm"/>
    <property type="evidence" value="ECO:0007669"/>
    <property type="project" value="UniProtKB-SubCell"/>
</dbReference>
<dbReference type="SMART" id="SM00977">
    <property type="entry name" value="TilS_C"/>
    <property type="match status" value="1"/>
</dbReference>
<evidence type="ECO:0000256" key="4">
    <source>
        <dbReference type="ARBA" id="ARBA00022694"/>
    </source>
</evidence>
<dbReference type="AlphaFoldDB" id="A0A933ICS2"/>
<evidence type="ECO:0000256" key="7">
    <source>
        <dbReference type="ARBA" id="ARBA00048539"/>
    </source>
</evidence>
<protein>
    <recommendedName>
        <fullName evidence="8">tRNA(Ile)-lysidine synthase</fullName>
        <ecNumber evidence="8">6.3.4.19</ecNumber>
    </recommendedName>
    <alternativeName>
        <fullName evidence="8">tRNA(Ile)-2-lysyl-cytidine synthase</fullName>
    </alternativeName>
    <alternativeName>
        <fullName evidence="8">tRNA(Ile)-lysidine synthetase</fullName>
    </alternativeName>
</protein>
<evidence type="ECO:0000256" key="6">
    <source>
        <dbReference type="ARBA" id="ARBA00022840"/>
    </source>
</evidence>